<reference evidence="3" key="2">
    <citation type="submission" date="2020-12" db="EMBL/GenBank/DDBJ databases">
        <title>New Spironucleus salmonicida genome in near-complete chromosomes.</title>
        <authorList>
            <person name="Xu F."/>
            <person name="Kurt Z."/>
            <person name="Jimenez-Gonzalez A."/>
            <person name="Astvaldsson A."/>
            <person name="Andersson J.O."/>
            <person name="Svard S.G."/>
        </authorList>
    </citation>
    <scope>NUCLEOTIDE SEQUENCE</scope>
    <source>
        <strain evidence="3">ATCC 50377</strain>
    </source>
</reference>
<accession>V6LWG1</accession>
<gene>
    <name evidence="3" type="ORF">SS50377_27058</name>
    <name evidence="4" type="ORF">SS50377_27062</name>
    <name evidence="2" type="ORF">SS50377_fx024</name>
</gene>
<dbReference type="EMBL" id="KI546008">
    <property type="protein sequence ID" value="EST48046.1"/>
    <property type="molecule type" value="Genomic_DNA"/>
</dbReference>
<dbReference type="VEuPathDB" id="GiardiaDB:SS50377_27062"/>
<keyword evidence="1" id="KW-1133">Transmembrane helix</keyword>
<dbReference type="RefSeq" id="XP_067761543.1">
    <property type="nucleotide sequence ID" value="XM_067910856.1"/>
</dbReference>
<evidence type="ECO:0000313" key="3">
    <source>
        <dbReference type="EMBL" id="KAH0570770.1"/>
    </source>
</evidence>
<dbReference type="GeneID" id="94301081"/>
<proteinExistence type="predicted"/>
<evidence type="ECO:0000313" key="4">
    <source>
        <dbReference type="EMBL" id="KAH0570774.1"/>
    </source>
</evidence>
<dbReference type="SMART" id="SM00261">
    <property type="entry name" value="FU"/>
    <property type="match status" value="2"/>
</dbReference>
<dbReference type="InterPro" id="IPR006212">
    <property type="entry name" value="Furin_repeat"/>
</dbReference>
<dbReference type="Gene3D" id="2.10.220.10">
    <property type="entry name" value="Hormone Receptor, Insulin-like Growth Factor Receptor 1, Chain A, domain 2"/>
    <property type="match status" value="1"/>
</dbReference>
<dbReference type="AlphaFoldDB" id="V6LWG1"/>
<keyword evidence="1" id="KW-0472">Membrane</keyword>
<dbReference type="OrthoDB" id="18487at2759"/>
<dbReference type="KEGG" id="ssao:94301081"/>
<evidence type="ECO:0000256" key="1">
    <source>
        <dbReference type="SAM" id="Phobius"/>
    </source>
</evidence>
<keyword evidence="5" id="KW-1185">Reference proteome</keyword>
<reference evidence="2 3" key="1">
    <citation type="journal article" date="2014" name="PLoS Genet.">
        <title>The Genome of Spironucleus salmonicida Highlights a Fish Pathogen Adapted to Fluctuating Environments.</title>
        <authorList>
            <person name="Xu F."/>
            <person name="Jerlstrom-Hultqvist J."/>
            <person name="Einarsson E."/>
            <person name="Astvaldsson A."/>
            <person name="Svard S.G."/>
            <person name="Andersson J.O."/>
        </authorList>
    </citation>
    <scope>NUCLEOTIDE SEQUENCE</scope>
    <source>
        <strain evidence="3">ATCC 50377</strain>
    </source>
</reference>
<name>V6LWG1_9EUKA</name>
<dbReference type="EMBL" id="AUWU02000007">
    <property type="protein sequence ID" value="KAH0570774.1"/>
    <property type="molecule type" value="Genomic_DNA"/>
</dbReference>
<dbReference type="InterPro" id="IPR009030">
    <property type="entry name" value="Growth_fac_rcpt_cys_sf"/>
</dbReference>
<dbReference type="EMBL" id="AUWU02000007">
    <property type="protein sequence ID" value="KAH0570770.1"/>
    <property type="molecule type" value="Genomic_DNA"/>
</dbReference>
<sequence>MAACSSDSPCPNFSYCPESGAQVCTPCSENCTSCISTDICEVCAEGFVWQTNGRCAKACDSLQIMHFCNNGKAEICSPLSGMNTPCSCGIAKNCAICSSPATCFSCLQGFQLNEDGSCDSCLPGSQQIGAHCYGVGNSHAIPDWQAALIIFLSLEVIWGVLGMVSYFGAKRLITIRDVKAQIQAQSDTKNE</sequence>
<evidence type="ECO:0000313" key="2">
    <source>
        <dbReference type="EMBL" id="EST48046.1"/>
    </source>
</evidence>
<protein>
    <submittedName>
        <fullName evidence="2">Cysteine-rich membrane protein 2</fullName>
    </submittedName>
</protein>
<dbReference type="VEuPathDB" id="GiardiaDB:SS50377_27058"/>
<evidence type="ECO:0000313" key="5">
    <source>
        <dbReference type="Proteomes" id="UP000018208"/>
    </source>
</evidence>
<feature type="transmembrane region" description="Helical" evidence="1">
    <location>
        <begin position="146"/>
        <end position="169"/>
    </location>
</feature>
<organism evidence="2">
    <name type="scientific">Spironucleus salmonicida</name>
    <dbReference type="NCBI Taxonomy" id="348837"/>
    <lineage>
        <taxon>Eukaryota</taxon>
        <taxon>Metamonada</taxon>
        <taxon>Diplomonadida</taxon>
        <taxon>Hexamitidae</taxon>
        <taxon>Hexamitinae</taxon>
        <taxon>Spironucleus</taxon>
    </lineage>
</organism>
<dbReference type="SUPFAM" id="SSF57184">
    <property type="entry name" value="Growth factor receptor domain"/>
    <property type="match status" value="1"/>
</dbReference>
<keyword evidence="1" id="KW-0812">Transmembrane</keyword>
<dbReference type="Proteomes" id="UP000018208">
    <property type="component" value="Unassembled WGS sequence"/>
</dbReference>